<dbReference type="HAMAP" id="MF_01877">
    <property type="entry name" value="16SrRNA_methyltr_I"/>
    <property type="match status" value="1"/>
</dbReference>
<evidence type="ECO:0000256" key="1">
    <source>
        <dbReference type="ARBA" id="ARBA00022490"/>
    </source>
</evidence>
<keyword evidence="5 6" id="KW-0949">S-adenosyl-L-methionine</keyword>
<gene>
    <name evidence="6" type="primary">rsmI</name>
    <name evidence="8" type="ORF">J2Z79_002842</name>
</gene>
<comment type="catalytic activity">
    <reaction evidence="6">
        <text>cytidine(1402) in 16S rRNA + S-adenosyl-L-methionine = 2'-O-methylcytidine(1402) in 16S rRNA + S-adenosyl-L-homocysteine + H(+)</text>
        <dbReference type="Rhea" id="RHEA:42924"/>
        <dbReference type="Rhea" id="RHEA-COMP:10285"/>
        <dbReference type="Rhea" id="RHEA-COMP:10286"/>
        <dbReference type="ChEBI" id="CHEBI:15378"/>
        <dbReference type="ChEBI" id="CHEBI:57856"/>
        <dbReference type="ChEBI" id="CHEBI:59789"/>
        <dbReference type="ChEBI" id="CHEBI:74495"/>
        <dbReference type="ChEBI" id="CHEBI:82748"/>
        <dbReference type="EC" id="2.1.1.198"/>
    </reaction>
</comment>
<comment type="subcellular location">
    <subcellularLocation>
        <location evidence="6">Cytoplasm</location>
    </subcellularLocation>
</comment>
<dbReference type="InterPro" id="IPR035996">
    <property type="entry name" value="4pyrrol_Methylase_sf"/>
</dbReference>
<dbReference type="Proteomes" id="UP001519289">
    <property type="component" value="Unassembled WGS sequence"/>
</dbReference>
<dbReference type="Gene3D" id="3.40.1010.10">
    <property type="entry name" value="Cobalt-precorrin-4 Transmethylase, Domain 1"/>
    <property type="match status" value="1"/>
</dbReference>
<evidence type="ECO:0000256" key="5">
    <source>
        <dbReference type="ARBA" id="ARBA00022691"/>
    </source>
</evidence>
<dbReference type="NCBIfam" id="TIGR00096">
    <property type="entry name" value="16S rRNA (cytidine(1402)-2'-O)-methyltransferase"/>
    <property type="match status" value="1"/>
</dbReference>
<keyword evidence="2 6" id="KW-0698">rRNA processing</keyword>
<comment type="similarity">
    <text evidence="6">Belongs to the methyltransferase superfamily. RsmI family.</text>
</comment>
<dbReference type="GO" id="GO:0032259">
    <property type="term" value="P:methylation"/>
    <property type="evidence" value="ECO:0007669"/>
    <property type="project" value="UniProtKB-KW"/>
</dbReference>
<proteinExistence type="inferred from homology"/>
<dbReference type="RefSeq" id="WP_209467514.1">
    <property type="nucleotide sequence ID" value="NZ_JAGGLG010000027.1"/>
</dbReference>
<dbReference type="PANTHER" id="PTHR46111">
    <property type="entry name" value="RIBOSOMAL RNA SMALL SUBUNIT METHYLTRANSFERASE I"/>
    <property type="match status" value="1"/>
</dbReference>
<name>A0ABS4JV35_9FIRM</name>
<reference evidence="8 9" key="1">
    <citation type="submission" date="2021-03" db="EMBL/GenBank/DDBJ databases">
        <title>Genomic Encyclopedia of Type Strains, Phase IV (KMG-IV): sequencing the most valuable type-strain genomes for metagenomic binning, comparative biology and taxonomic classification.</title>
        <authorList>
            <person name="Goeker M."/>
        </authorList>
    </citation>
    <scope>NUCLEOTIDE SEQUENCE [LARGE SCALE GENOMIC DNA]</scope>
    <source>
        <strain evidence="8 9">DSM 27138</strain>
    </source>
</reference>
<dbReference type="PIRSF" id="PIRSF005917">
    <property type="entry name" value="MTase_YraL"/>
    <property type="match status" value="1"/>
</dbReference>
<dbReference type="Pfam" id="PF00590">
    <property type="entry name" value="TP_methylase"/>
    <property type="match status" value="1"/>
</dbReference>
<evidence type="ECO:0000259" key="7">
    <source>
        <dbReference type="Pfam" id="PF00590"/>
    </source>
</evidence>
<dbReference type="InterPro" id="IPR014776">
    <property type="entry name" value="4pyrrole_Mease_sub2"/>
</dbReference>
<dbReference type="InterPro" id="IPR014777">
    <property type="entry name" value="4pyrrole_Mease_sub1"/>
</dbReference>
<dbReference type="GO" id="GO:0008168">
    <property type="term" value="F:methyltransferase activity"/>
    <property type="evidence" value="ECO:0007669"/>
    <property type="project" value="UniProtKB-KW"/>
</dbReference>
<evidence type="ECO:0000313" key="9">
    <source>
        <dbReference type="Proteomes" id="UP001519289"/>
    </source>
</evidence>
<keyword evidence="9" id="KW-1185">Reference proteome</keyword>
<evidence type="ECO:0000313" key="8">
    <source>
        <dbReference type="EMBL" id="MBP2019403.1"/>
    </source>
</evidence>
<dbReference type="InterPro" id="IPR000878">
    <property type="entry name" value="4pyrrol_Mease"/>
</dbReference>
<comment type="function">
    <text evidence="6">Catalyzes the 2'-O-methylation of the ribose of cytidine 1402 (C1402) in 16S rRNA.</text>
</comment>
<dbReference type="PANTHER" id="PTHR46111:SF1">
    <property type="entry name" value="RIBOSOMAL RNA SMALL SUBUNIT METHYLTRANSFERASE I"/>
    <property type="match status" value="1"/>
</dbReference>
<dbReference type="PROSITE" id="PS01296">
    <property type="entry name" value="RSMI"/>
    <property type="match status" value="1"/>
</dbReference>
<comment type="caution">
    <text evidence="8">The sequence shown here is derived from an EMBL/GenBank/DDBJ whole genome shotgun (WGS) entry which is preliminary data.</text>
</comment>
<accession>A0ABS4JV35</accession>
<dbReference type="EMBL" id="JAGGLG010000027">
    <property type="protein sequence ID" value="MBP2019403.1"/>
    <property type="molecule type" value="Genomic_DNA"/>
</dbReference>
<keyword evidence="4 6" id="KW-0808">Transferase</keyword>
<feature type="domain" description="Tetrapyrrole methylase" evidence="7">
    <location>
        <begin position="3"/>
        <end position="202"/>
    </location>
</feature>
<organism evidence="8 9">
    <name type="scientific">Symbiobacterium terraclitae</name>
    <dbReference type="NCBI Taxonomy" id="557451"/>
    <lineage>
        <taxon>Bacteria</taxon>
        <taxon>Bacillati</taxon>
        <taxon>Bacillota</taxon>
        <taxon>Clostridia</taxon>
        <taxon>Eubacteriales</taxon>
        <taxon>Symbiobacteriaceae</taxon>
        <taxon>Symbiobacterium</taxon>
    </lineage>
</organism>
<dbReference type="EC" id="2.1.1.198" evidence="6"/>
<evidence type="ECO:0000256" key="3">
    <source>
        <dbReference type="ARBA" id="ARBA00022603"/>
    </source>
</evidence>
<dbReference type="Gene3D" id="3.30.950.10">
    <property type="entry name" value="Methyltransferase, Cobalt-precorrin-4 Transmethylase, Domain 2"/>
    <property type="match status" value="1"/>
</dbReference>
<sequence>MGTLYIVGTPIGNLEDITQRALRTLREVAVIACEDTRETRKLLHHFQIDTPVTSYHEHNKRSAGPRLIQRLLYGEDVALVSDAGMPAISDPGEELVASAIEAGIPVVPIPGPTAFVTALVASGLPARRFVFEGFLPHKGKERRQALERLKGEMRTVLLYEAPHRLQETLADLRAALGDRRAAACRELTKLHEEYVRGTLSALIDHFAAHPPRGEFVLVVEGAEPAAPAERPEASSLARAVSELEAQGVDRKAAMKEVAQRLGVSRRAVYQALLEERGPD</sequence>
<evidence type="ECO:0000256" key="4">
    <source>
        <dbReference type="ARBA" id="ARBA00022679"/>
    </source>
</evidence>
<keyword evidence="3 6" id="KW-0489">Methyltransferase</keyword>
<dbReference type="SUPFAM" id="SSF53790">
    <property type="entry name" value="Tetrapyrrole methylase"/>
    <property type="match status" value="1"/>
</dbReference>
<dbReference type="InterPro" id="IPR018063">
    <property type="entry name" value="SAM_MeTrfase_RsmI_CS"/>
</dbReference>
<dbReference type="CDD" id="cd11648">
    <property type="entry name" value="RsmI"/>
    <property type="match status" value="1"/>
</dbReference>
<protein>
    <recommendedName>
        <fullName evidence="6">Ribosomal RNA small subunit methyltransferase I</fullName>
        <ecNumber evidence="6">2.1.1.198</ecNumber>
    </recommendedName>
    <alternativeName>
        <fullName evidence="6">16S rRNA 2'-O-ribose C1402 methyltransferase</fullName>
    </alternativeName>
    <alternativeName>
        <fullName evidence="6">rRNA (cytidine-2'-O-)-methyltransferase RsmI</fullName>
    </alternativeName>
</protein>
<evidence type="ECO:0000256" key="6">
    <source>
        <dbReference type="HAMAP-Rule" id="MF_01877"/>
    </source>
</evidence>
<keyword evidence="1 6" id="KW-0963">Cytoplasm</keyword>
<evidence type="ECO:0000256" key="2">
    <source>
        <dbReference type="ARBA" id="ARBA00022552"/>
    </source>
</evidence>
<dbReference type="InterPro" id="IPR008189">
    <property type="entry name" value="rRNA_ssu_MeTfrase_I"/>
</dbReference>